<comment type="caution">
    <text evidence="2">The sequence shown here is derived from an EMBL/GenBank/DDBJ whole genome shotgun (WGS) entry which is preliminary data.</text>
</comment>
<dbReference type="AlphaFoldDB" id="A0A1A6AKY3"/>
<accession>A0A1A6AKY3</accession>
<protein>
    <submittedName>
        <fullName evidence="2">Uncharacterized protein</fullName>
    </submittedName>
</protein>
<keyword evidence="3" id="KW-1185">Reference proteome</keyword>
<feature type="compositionally biased region" description="Polar residues" evidence="1">
    <location>
        <begin position="47"/>
        <end position="56"/>
    </location>
</feature>
<evidence type="ECO:0000313" key="3">
    <source>
        <dbReference type="Proteomes" id="UP000093954"/>
    </source>
</evidence>
<feature type="compositionally biased region" description="Polar residues" evidence="1">
    <location>
        <begin position="64"/>
        <end position="79"/>
    </location>
</feature>
<reference evidence="2 3" key="1">
    <citation type="journal article" date="2012" name="Front. Microbiol.">
        <title>Draft Genome Sequence of the Virulent Strain 01-B526 of the Fish Pathogen Aeromonas salmonicida.</title>
        <authorList>
            <person name="Charette S.J."/>
            <person name="Brochu F."/>
            <person name="Boyle B."/>
            <person name="Filion G."/>
            <person name="Tanaka K.H."/>
            <person name="Derome N."/>
        </authorList>
    </citation>
    <scope>NUCLEOTIDE SEQUENCE [LARGE SCALE GENOMIC DNA]</scope>
    <source>
        <strain evidence="2 3">P11</strain>
    </source>
</reference>
<evidence type="ECO:0000256" key="1">
    <source>
        <dbReference type="SAM" id="MobiDB-lite"/>
    </source>
</evidence>
<organism evidence="2 3">
    <name type="scientific">Clostridium ragsdalei P11</name>
    <dbReference type="NCBI Taxonomy" id="1353534"/>
    <lineage>
        <taxon>Bacteria</taxon>
        <taxon>Bacillati</taxon>
        <taxon>Bacillota</taxon>
        <taxon>Clostridia</taxon>
        <taxon>Eubacteriales</taxon>
        <taxon>Clostridiaceae</taxon>
        <taxon>Clostridium</taxon>
    </lineage>
</organism>
<evidence type="ECO:0000313" key="2">
    <source>
        <dbReference type="EMBL" id="OBR90706.1"/>
    </source>
</evidence>
<dbReference type="EMBL" id="LROS01000055">
    <property type="protein sequence ID" value="OBR90706.1"/>
    <property type="molecule type" value="Genomic_DNA"/>
</dbReference>
<dbReference type="PATRIC" id="fig|1353534.3.peg.3415"/>
<name>A0A1A6AKY3_9CLOT</name>
<feature type="region of interest" description="Disordered" evidence="1">
    <location>
        <begin position="47"/>
        <end position="108"/>
    </location>
</feature>
<gene>
    <name evidence="2" type="ORF">CLRAG_33540</name>
</gene>
<dbReference type="Proteomes" id="UP000093954">
    <property type="component" value="Unassembled WGS sequence"/>
</dbReference>
<proteinExistence type="predicted"/>
<sequence length="166" mass="19320">MADDRRVNMYFSERKFIDDAIYQYFKDMPNKQDIMKMVLYEYVKSKNAASQNSVTETTKKVHENSTNTTHKSVNPVTNNSRKKHKDVTKETQESHNSVTKDTPISENMVTDNTQNKHKKEIKSTQTGDKFNAADLITEEEVENKDINNNEVDLMAIWKSQDSFMNK</sequence>
<dbReference type="RefSeq" id="WP_065079432.1">
    <property type="nucleotide sequence ID" value="NZ_LROS01000055.1"/>
</dbReference>
<feature type="compositionally biased region" description="Polar residues" evidence="1">
    <location>
        <begin position="94"/>
        <end position="108"/>
    </location>
</feature>